<evidence type="ECO:0000313" key="2">
    <source>
        <dbReference type="EMBL" id="NOK38114.1"/>
    </source>
</evidence>
<proteinExistence type="predicted"/>
<accession>A0A7Y4KS05</accession>
<keyword evidence="3" id="KW-1185">Reference proteome</keyword>
<comment type="caution">
    <text evidence="2">The sequence shown here is derived from an EMBL/GenBank/DDBJ whole genome shotgun (WGS) entry which is preliminary data.</text>
</comment>
<keyword evidence="1" id="KW-1133">Transmembrane helix</keyword>
<dbReference type="Proteomes" id="UP000563426">
    <property type="component" value="Unassembled WGS sequence"/>
</dbReference>
<sequence>MSAPSTSSRQGRLLLGGISICALAIVGVAWSFTTHEQVLFVNALDTSVMVTAGGEQFSLSANEHRVRPMPIGPLDVDVRSGEATLAHETVFVTDEGGLFVYNVLGAAPLYVATVRYERDDAPVSSSEPSTLVVAGTPFLRAGRIDYVLTDPPQRIEMRKEDGRYTTRLHLGQAPGGWASSYGWLMTNHQTAKAARLAEDVWRALPETPGAENAAFVSRMVLAREEGLLASLAMTRARRDAQPDNADAQRAWMYDMRRAGRNDEVRAYYQAQLERHPDSVVMAVMLARAEPEPAGTERLEALVRGHPGELLPRRALAVRYARLQRWADALPLLDAMEQGDPDYSRYQETHAEVLVALGRRAEAARRLSERLLQASSEKEPPDLEDVQLYAKLVGHASQDGKENSAMRQLVAWAQKDRPEGQVARWLAASLGQPPDADASRTAPDDAVATAVRVLLALAEEPEFAARASAHVDFLAFRHVGTEAGMLLAAEFERLGDAALAVRMLDVSGVDLGYGELRDVLSGKLPVEALTTLDWGERAALHLVLARQLDARGANSKAAYARVKKELLLPGAVAIALEHWDRPKPSGAVAGGTVP</sequence>
<evidence type="ECO:0000313" key="3">
    <source>
        <dbReference type="Proteomes" id="UP000563426"/>
    </source>
</evidence>
<dbReference type="RefSeq" id="WP_171437857.1">
    <property type="nucleotide sequence ID" value="NZ_JABFJV010000286.1"/>
</dbReference>
<dbReference type="SUPFAM" id="SSF48452">
    <property type="entry name" value="TPR-like"/>
    <property type="match status" value="1"/>
</dbReference>
<dbReference type="InterPro" id="IPR011990">
    <property type="entry name" value="TPR-like_helical_dom_sf"/>
</dbReference>
<dbReference type="AlphaFoldDB" id="A0A7Y4KS05"/>
<dbReference type="Gene3D" id="1.25.40.10">
    <property type="entry name" value="Tetratricopeptide repeat domain"/>
    <property type="match status" value="1"/>
</dbReference>
<keyword evidence="1" id="KW-0812">Transmembrane</keyword>
<keyword evidence="1" id="KW-0472">Membrane</keyword>
<gene>
    <name evidence="2" type="ORF">HMI49_33435</name>
</gene>
<name>A0A7Y4KS05_9BACT</name>
<feature type="transmembrane region" description="Helical" evidence="1">
    <location>
        <begin position="12"/>
        <end position="32"/>
    </location>
</feature>
<reference evidence="2 3" key="1">
    <citation type="submission" date="2020-05" db="EMBL/GenBank/DDBJ databases">
        <authorList>
            <person name="Whitworth D."/>
        </authorList>
    </citation>
    <scope>NUCLEOTIDE SEQUENCE [LARGE SCALE GENOMIC DNA]</scope>
    <source>
        <strain evidence="2 3">AB043B</strain>
    </source>
</reference>
<organism evidence="2 3">
    <name type="scientific">Corallococcus exercitus</name>
    <dbReference type="NCBI Taxonomy" id="2316736"/>
    <lineage>
        <taxon>Bacteria</taxon>
        <taxon>Pseudomonadati</taxon>
        <taxon>Myxococcota</taxon>
        <taxon>Myxococcia</taxon>
        <taxon>Myxococcales</taxon>
        <taxon>Cystobacterineae</taxon>
        <taxon>Myxococcaceae</taxon>
        <taxon>Corallococcus</taxon>
    </lineage>
</organism>
<protein>
    <recommendedName>
        <fullName evidence="4">Tetratricopeptide repeat protein</fullName>
    </recommendedName>
</protein>
<evidence type="ECO:0008006" key="4">
    <source>
        <dbReference type="Google" id="ProtNLM"/>
    </source>
</evidence>
<evidence type="ECO:0000256" key="1">
    <source>
        <dbReference type="SAM" id="Phobius"/>
    </source>
</evidence>
<dbReference type="EMBL" id="JABFJV010000286">
    <property type="protein sequence ID" value="NOK38114.1"/>
    <property type="molecule type" value="Genomic_DNA"/>
</dbReference>